<accession>W7X7C0</accession>
<keyword evidence="2" id="KW-1185">Reference proteome</keyword>
<dbReference type="AlphaFoldDB" id="W7X7C0"/>
<organism evidence="1 2">
    <name type="scientific">Tetrahymena thermophila (strain SB210)</name>
    <dbReference type="NCBI Taxonomy" id="312017"/>
    <lineage>
        <taxon>Eukaryota</taxon>
        <taxon>Sar</taxon>
        <taxon>Alveolata</taxon>
        <taxon>Ciliophora</taxon>
        <taxon>Intramacronucleata</taxon>
        <taxon>Oligohymenophorea</taxon>
        <taxon>Hymenostomatida</taxon>
        <taxon>Tetrahymenina</taxon>
        <taxon>Tetrahymenidae</taxon>
        <taxon>Tetrahymena</taxon>
    </lineage>
</organism>
<protein>
    <submittedName>
        <fullName evidence="1">Uncharacterized protein</fullName>
    </submittedName>
</protein>
<dbReference type="Proteomes" id="UP000009168">
    <property type="component" value="Unassembled WGS sequence"/>
</dbReference>
<proteinExistence type="predicted"/>
<gene>
    <name evidence="1" type="ORF">TTHERM_000600549</name>
</gene>
<evidence type="ECO:0000313" key="1">
    <source>
        <dbReference type="EMBL" id="EWS73257.1"/>
    </source>
</evidence>
<name>W7X7C0_TETTS</name>
<evidence type="ECO:0000313" key="2">
    <source>
        <dbReference type="Proteomes" id="UP000009168"/>
    </source>
</evidence>
<reference evidence="2" key="1">
    <citation type="journal article" date="2006" name="PLoS Biol.">
        <title>Macronuclear genome sequence of the ciliate Tetrahymena thermophila, a model eukaryote.</title>
        <authorList>
            <person name="Eisen J.A."/>
            <person name="Coyne R.S."/>
            <person name="Wu M."/>
            <person name="Wu D."/>
            <person name="Thiagarajan M."/>
            <person name="Wortman J.R."/>
            <person name="Badger J.H."/>
            <person name="Ren Q."/>
            <person name="Amedeo P."/>
            <person name="Jones K.M."/>
            <person name="Tallon L.J."/>
            <person name="Delcher A.L."/>
            <person name="Salzberg S.L."/>
            <person name="Silva J.C."/>
            <person name="Haas B.J."/>
            <person name="Majoros W.H."/>
            <person name="Farzad M."/>
            <person name="Carlton J.M."/>
            <person name="Smith R.K. Jr."/>
            <person name="Garg J."/>
            <person name="Pearlman R.E."/>
            <person name="Karrer K.M."/>
            <person name="Sun L."/>
            <person name="Manning G."/>
            <person name="Elde N.C."/>
            <person name="Turkewitz A.P."/>
            <person name="Asai D.J."/>
            <person name="Wilkes D.E."/>
            <person name="Wang Y."/>
            <person name="Cai H."/>
            <person name="Collins K."/>
            <person name="Stewart B.A."/>
            <person name="Lee S.R."/>
            <person name="Wilamowska K."/>
            <person name="Weinberg Z."/>
            <person name="Ruzzo W.L."/>
            <person name="Wloga D."/>
            <person name="Gaertig J."/>
            <person name="Frankel J."/>
            <person name="Tsao C.-C."/>
            <person name="Gorovsky M.A."/>
            <person name="Keeling P.J."/>
            <person name="Waller R.F."/>
            <person name="Patron N.J."/>
            <person name="Cherry J.M."/>
            <person name="Stover N.A."/>
            <person name="Krieger C.J."/>
            <person name="del Toro C."/>
            <person name="Ryder H.F."/>
            <person name="Williamson S.C."/>
            <person name="Barbeau R.A."/>
            <person name="Hamilton E.P."/>
            <person name="Orias E."/>
        </authorList>
    </citation>
    <scope>NUCLEOTIDE SEQUENCE [LARGE SCALE GENOMIC DNA]</scope>
    <source>
        <strain evidence="2">SB210</strain>
    </source>
</reference>
<dbReference type="GeneID" id="24439793"/>
<dbReference type="EMBL" id="GG662620">
    <property type="protein sequence ID" value="EWS73257.1"/>
    <property type="molecule type" value="Genomic_DNA"/>
</dbReference>
<dbReference type="InParanoid" id="W7X7C0"/>
<dbReference type="KEGG" id="tet:TTHERM_000600549"/>
<dbReference type="RefSeq" id="XP_012654221.1">
    <property type="nucleotide sequence ID" value="XM_012798767.1"/>
</dbReference>
<sequence length="220" mass="26307">MLIYKSKLKNWSSVSQIQNLLCPQNKILQKSIKILANNLNYLITGLKRKTLLKLTEERAKNNLRNSNYKFISLSFSQLIKQIFLTSKHYAYSRSKTAFKLRIDTIYLQVSLACQFIPCIQPIKKQFLGFDSPLKYMNKPLKQRTKIRINKRRQKWDKTFKQNEKYQNRQIETNLQIIGLLIFQLVQYNLGFVYTNIKSIRNEDELVERNFLFVFFVYLVD</sequence>